<feature type="site" description="Important for substrate binding and specificity" evidence="5">
    <location>
        <position position="127"/>
    </location>
</feature>
<protein>
    <recommendedName>
        <fullName evidence="5">Ribonuclease T</fullName>
        <ecNumber evidence="5">3.1.13.-</ecNumber>
    </recommendedName>
    <alternativeName>
        <fullName evidence="5">Exoribonuclease T</fullName>
        <shortName evidence="5">RNase T</shortName>
    </alternativeName>
</protein>
<evidence type="ECO:0000256" key="3">
    <source>
        <dbReference type="ARBA" id="ARBA00022801"/>
    </source>
</evidence>
<dbReference type="GO" id="GO:0045004">
    <property type="term" value="P:DNA replication proofreading"/>
    <property type="evidence" value="ECO:0007669"/>
    <property type="project" value="TreeGrafter"/>
</dbReference>
<dbReference type="RefSeq" id="WP_156574618.1">
    <property type="nucleotide sequence ID" value="NZ_CP046415.1"/>
</dbReference>
<keyword evidence="4 5" id="KW-0269">Exonuclease</keyword>
<evidence type="ECO:0000256" key="1">
    <source>
        <dbReference type="ARBA" id="ARBA00022694"/>
    </source>
</evidence>
<accession>A0A6I6D649</accession>
<comment type="caution">
    <text evidence="5">Lacks conserved residue(s) required for the propagation of feature annotation.</text>
</comment>
<feature type="domain" description="Exonuclease" evidence="6">
    <location>
        <begin position="21"/>
        <end position="206"/>
    </location>
</feature>
<feature type="binding site" evidence="5">
    <location>
        <position position="189"/>
    </location>
    <ligand>
        <name>Mg(2+)</name>
        <dbReference type="ChEBI" id="CHEBI:18420"/>
        <label>2</label>
        <note>catalytic</note>
    </ligand>
</feature>
<dbReference type="InterPro" id="IPR013520">
    <property type="entry name" value="Ribonucl_H"/>
</dbReference>
<dbReference type="GO" id="GO:0000287">
    <property type="term" value="F:magnesium ion binding"/>
    <property type="evidence" value="ECO:0007669"/>
    <property type="project" value="UniProtKB-UniRule"/>
</dbReference>
<keyword evidence="3 5" id="KW-0378">Hydrolase</keyword>
<name>A0A6I6D649_9GAMM</name>
<dbReference type="EMBL" id="CP046415">
    <property type="protein sequence ID" value="QGT78964.1"/>
    <property type="molecule type" value="Genomic_DNA"/>
</dbReference>
<dbReference type="GO" id="GO:0003676">
    <property type="term" value="F:nucleic acid binding"/>
    <property type="evidence" value="ECO:0007669"/>
    <property type="project" value="InterPro"/>
</dbReference>
<dbReference type="InterPro" id="IPR012337">
    <property type="entry name" value="RNaseH-like_sf"/>
</dbReference>
<keyword evidence="5" id="KW-0460">Magnesium</keyword>
<evidence type="ECO:0000256" key="2">
    <source>
        <dbReference type="ARBA" id="ARBA00022722"/>
    </source>
</evidence>
<dbReference type="KEGG" id="ghl:GM160_08700"/>
<comment type="similarity">
    <text evidence="5">Belongs to the RNase T family.</text>
</comment>
<dbReference type="GO" id="GO:0005829">
    <property type="term" value="C:cytosol"/>
    <property type="evidence" value="ECO:0007669"/>
    <property type="project" value="TreeGrafter"/>
</dbReference>
<keyword evidence="8" id="KW-1185">Reference proteome</keyword>
<dbReference type="HAMAP" id="MF_00157">
    <property type="entry name" value="RNase_T"/>
    <property type="match status" value="1"/>
</dbReference>
<feature type="binding site" evidence="5">
    <location>
        <position position="26"/>
    </location>
    <ligand>
        <name>Mg(2+)</name>
        <dbReference type="ChEBI" id="CHEBI:18420"/>
        <label>2</label>
        <note>catalytic</note>
    </ligand>
</feature>
<dbReference type="InterPro" id="IPR036397">
    <property type="entry name" value="RNaseH_sf"/>
</dbReference>
<dbReference type="Proteomes" id="UP000427716">
    <property type="component" value="Chromosome"/>
</dbReference>
<evidence type="ECO:0000259" key="6">
    <source>
        <dbReference type="SMART" id="SM00479"/>
    </source>
</evidence>
<feature type="site" description="Important for substrate binding and specificity" evidence="5">
    <location>
        <position position="149"/>
    </location>
</feature>
<reference evidence="7 8" key="1">
    <citation type="submission" date="2019-11" db="EMBL/GenBank/DDBJ databases">
        <authorList>
            <person name="Zhang J."/>
            <person name="Sun C."/>
        </authorList>
    </citation>
    <scope>NUCLEOTIDE SEQUENCE [LARGE SCALE GENOMIC DNA]</scope>
    <source>
        <strain evidence="8">sp2</strain>
    </source>
</reference>
<dbReference type="GO" id="GO:0016896">
    <property type="term" value="F:RNA exonuclease activity, producing 5'-phosphomonoesters"/>
    <property type="evidence" value="ECO:0007669"/>
    <property type="project" value="UniProtKB-UniRule"/>
</dbReference>
<keyword evidence="5" id="KW-0479">Metal-binding</keyword>
<evidence type="ECO:0000313" key="8">
    <source>
        <dbReference type="Proteomes" id="UP000427716"/>
    </source>
</evidence>
<gene>
    <name evidence="5" type="primary">rnt</name>
    <name evidence="7" type="ORF">GM160_08700</name>
</gene>
<evidence type="ECO:0000256" key="4">
    <source>
        <dbReference type="ARBA" id="ARBA00022839"/>
    </source>
</evidence>
<comment type="cofactor">
    <cofactor evidence="5">
        <name>Mg(2+)</name>
        <dbReference type="ChEBI" id="CHEBI:18420"/>
    </cofactor>
    <text evidence="5">Binds two Mg(2+) per subunit. The active form of the enzyme binds two Mg(2+) ions in its active site. The first Mg(2+) forms only one salt bridge with the protein.</text>
</comment>
<feature type="binding site" evidence="5">
    <location>
        <position position="184"/>
    </location>
    <ligand>
        <name>Mg(2+)</name>
        <dbReference type="ChEBI" id="CHEBI:18420"/>
        <label>2</label>
        <note>catalytic</note>
    </ligand>
</feature>
<dbReference type="Pfam" id="PF00929">
    <property type="entry name" value="RNase_T"/>
    <property type="match status" value="1"/>
</dbReference>
<sequence length="220" mass="24046">MSEAPTEQPDWSIARRFRGFVPVVVDVETGGLDPQGHALLELAAVLLDVDEHGRLYPTEEIAVSVHPSHLTEVDPVSIKIHGIDPSDPEREAVEERAALDAFFRPIRRQVKALNARRAILVGHNAPFDLAVVKAACERTGYKRNPFHPFSTLDTVTAAAVAIGETVLAKACTAAGFDWDNSRAHGALYDAQKTAELFCHITNQLSTDNGRAALRVREPLK</sequence>
<dbReference type="GO" id="GO:0008033">
    <property type="term" value="P:tRNA processing"/>
    <property type="evidence" value="ECO:0007669"/>
    <property type="project" value="UniProtKB-KW"/>
</dbReference>
<dbReference type="SUPFAM" id="SSF53098">
    <property type="entry name" value="Ribonuclease H-like"/>
    <property type="match status" value="1"/>
</dbReference>
<comment type="function">
    <text evidence="5">Trims short 3' overhangs of a variety of RNA species, leaving a one or two nucleotide 3' overhang. Responsible for the end-turnover of tRNA: specifically removes the terminal AMP residue from uncharged tRNA (tRNA-C-C-A). Also appears to be involved in tRNA biosynthesis.</text>
</comment>
<dbReference type="InterPro" id="IPR005987">
    <property type="entry name" value="RNase_T"/>
</dbReference>
<comment type="subunit">
    <text evidence="5">Homodimer.</text>
</comment>
<keyword evidence="2 5" id="KW-0540">Nuclease</keyword>
<feature type="active site" description="Proton donor/acceptor" evidence="5">
    <location>
        <position position="184"/>
    </location>
</feature>
<feature type="binding site" evidence="5">
    <location>
        <position position="26"/>
    </location>
    <ligand>
        <name>Mg(2+)</name>
        <dbReference type="ChEBI" id="CHEBI:18420"/>
        <label>1</label>
        <note>catalytic</note>
    </ligand>
</feature>
<dbReference type="EC" id="3.1.13.-" evidence="5"/>
<feature type="binding site" evidence="5">
    <location>
        <position position="28"/>
    </location>
    <ligand>
        <name>Mg(2+)</name>
        <dbReference type="ChEBI" id="CHEBI:18420"/>
        <label>2</label>
        <note>catalytic</note>
    </ligand>
</feature>
<dbReference type="GO" id="GO:0008408">
    <property type="term" value="F:3'-5' exonuclease activity"/>
    <property type="evidence" value="ECO:0007669"/>
    <property type="project" value="TreeGrafter"/>
</dbReference>
<evidence type="ECO:0000256" key="5">
    <source>
        <dbReference type="HAMAP-Rule" id="MF_00157"/>
    </source>
</evidence>
<organism evidence="7 8">
    <name type="scientific">Guyparkeria halophila</name>
    <dbReference type="NCBI Taxonomy" id="47960"/>
    <lineage>
        <taxon>Bacteria</taxon>
        <taxon>Pseudomonadati</taxon>
        <taxon>Pseudomonadota</taxon>
        <taxon>Gammaproteobacteria</taxon>
        <taxon>Chromatiales</taxon>
        <taxon>Thioalkalibacteraceae</taxon>
        <taxon>Guyparkeria</taxon>
    </lineage>
</organism>
<dbReference type="AlphaFoldDB" id="A0A6I6D649"/>
<evidence type="ECO:0000313" key="7">
    <source>
        <dbReference type="EMBL" id="QGT78964.1"/>
    </source>
</evidence>
<dbReference type="SMART" id="SM00479">
    <property type="entry name" value="EXOIII"/>
    <property type="match status" value="1"/>
</dbReference>
<dbReference type="PANTHER" id="PTHR30231:SF2">
    <property type="entry name" value="RIBONUCLEASE T"/>
    <property type="match status" value="1"/>
</dbReference>
<dbReference type="NCBIfam" id="TIGR01298">
    <property type="entry name" value="RNaseT"/>
    <property type="match status" value="1"/>
</dbReference>
<dbReference type="PANTHER" id="PTHR30231">
    <property type="entry name" value="DNA POLYMERASE III SUBUNIT EPSILON"/>
    <property type="match status" value="1"/>
</dbReference>
<keyword evidence="1 5" id="KW-0819">tRNA processing</keyword>
<dbReference type="Gene3D" id="3.30.420.10">
    <property type="entry name" value="Ribonuclease H-like superfamily/Ribonuclease H"/>
    <property type="match status" value="1"/>
</dbReference>
<proteinExistence type="inferred from homology"/>